<dbReference type="SMART" id="SM00448">
    <property type="entry name" value="REC"/>
    <property type="match status" value="1"/>
</dbReference>
<evidence type="ECO:0000256" key="1">
    <source>
        <dbReference type="ARBA" id="ARBA00022553"/>
    </source>
</evidence>
<dbReference type="KEGG" id="ssin:G7078_10410"/>
<dbReference type="InterPro" id="IPR011006">
    <property type="entry name" value="CheY-like_superfamily"/>
</dbReference>
<feature type="domain" description="Response regulatory" evidence="3">
    <location>
        <begin position="1"/>
        <end position="109"/>
    </location>
</feature>
<evidence type="ECO:0000256" key="2">
    <source>
        <dbReference type="PROSITE-ProRule" id="PRU00169"/>
    </source>
</evidence>
<dbReference type="PANTHER" id="PTHR44591:SF24">
    <property type="entry name" value="PROTEIN-GLUTAMATE METHYLESTERASE_PROTEIN-GLUTAMINE GLUTAMINASE 1"/>
    <property type="match status" value="1"/>
</dbReference>
<dbReference type="SUPFAM" id="SSF52172">
    <property type="entry name" value="CheY-like"/>
    <property type="match status" value="1"/>
</dbReference>
<sequence>MLLEDEAIIAFSVEDMLIELGCSVVGPAMNLDEAMTLATGSEIDAAVLDVNINSARSYTVARELERREVPFVFASGYGEGGVEWDGSPVEILPKPYRKDQLERVLTDLLSQN</sequence>
<feature type="modified residue" description="4-aspartylphosphate" evidence="2">
    <location>
        <position position="49"/>
    </location>
</feature>
<accession>A0A6G7ZR80</accession>
<protein>
    <submittedName>
        <fullName evidence="4">Response regulator</fullName>
    </submittedName>
</protein>
<dbReference type="AlphaFoldDB" id="A0A6G7ZR80"/>
<evidence type="ECO:0000313" key="4">
    <source>
        <dbReference type="EMBL" id="QIL03406.1"/>
    </source>
</evidence>
<dbReference type="PROSITE" id="PS50110">
    <property type="entry name" value="RESPONSE_REGULATORY"/>
    <property type="match status" value="1"/>
</dbReference>
<evidence type="ECO:0000313" key="5">
    <source>
        <dbReference type="Proteomes" id="UP000502502"/>
    </source>
</evidence>
<keyword evidence="5" id="KW-1185">Reference proteome</keyword>
<reference evidence="4 5" key="1">
    <citation type="submission" date="2020-03" db="EMBL/GenBank/DDBJ databases">
        <title>Sphingomonas sp. nov., isolated from fish.</title>
        <authorList>
            <person name="Hyun D.-W."/>
            <person name="Bae J.-W."/>
        </authorList>
    </citation>
    <scope>NUCLEOTIDE SEQUENCE [LARGE SCALE GENOMIC DNA]</scope>
    <source>
        <strain evidence="4 5">HDW15C</strain>
    </source>
</reference>
<dbReference type="Proteomes" id="UP000502502">
    <property type="component" value="Chromosome"/>
</dbReference>
<proteinExistence type="predicted"/>
<dbReference type="GO" id="GO:0000160">
    <property type="term" value="P:phosphorelay signal transduction system"/>
    <property type="evidence" value="ECO:0007669"/>
    <property type="project" value="InterPro"/>
</dbReference>
<dbReference type="InterPro" id="IPR050595">
    <property type="entry name" value="Bact_response_regulator"/>
</dbReference>
<organism evidence="4 5">
    <name type="scientific">Sphingomonas sinipercae</name>
    <dbReference type="NCBI Taxonomy" id="2714944"/>
    <lineage>
        <taxon>Bacteria</taxon>
        <taxon>Pseudomonadati</taxon>
        <taxon>Pseudomonadota</taxon>
        <taxon>Alphaproteobacteria</taxon>
        <taxon>Sphingomonadales</taxon>
        <taxon>Sphingomonadaceae</taxon>
        <taxon>Sphingomonas</taxon>
    </lineage>
</organism>
<keyword evidence="1 2" id="KW-0597">Phosphoprotein</keyword>
<dbReference type="PANTHER" id="PTHR44591">
    <property type="entry name" value="STRESS RESPONSE REGULATOR PROTEIN 1"/>
    <property type="match status" value="1"/>
</dbReference>
<dbReference type="InterPro" id="IPR001789">
    <property type="entry name" value="Sig_transdc_resp-reg_receiver"/>
</dbReference>
<gene>
    <name evidence="4" type="ORF">G7078_10410</name>
</gene>
<name>A0A6G7ZR80_9SPHN</name>
<evidence type="ECO:0000259" key="3">
    <source>
        <dbReference type="PROSITE" id="PS50110"/>
    </source>
</evidence>
<dbReference type="Gene3D" id="3.40.50.2300">
    <property type="match status" value="1"/>
</dbReference>
<dbReference type="EMBL" id="CP049871">
    <property type="protein sequence ID" value="QIL03406.1"/>
    <property type="molecule type" value="Genomic_DNA"/>
</dbReference>